<keyword evidence="3" id="KW-1185">Reference proteome</keyword>
<evidence type="ECO:0000313" key="2">
    <source>
        <dbReference type="EMBL" id="KPI40503.1"/>
    </source>
</evidence>
<dbReference type="Proteomes" id="UP000038010">
    <property type="component" value="Unassembled WGS sequence"/>
</dbReference>
<feature type="chain" id="PRO_5005873571" description="AA1-like domain-containing protein" evidence="1">
    <location>
        <begin position="20"/>
        <end position="173"/>
    </location>
</feature>
<dbReference type="GeneID" id="28739954"/>
<dbReference type="RefSeq" id="XP_018000466.1">
    <property type="nucleotide sequence ID" value="XM_018148074.1"/>
</dbReference>
<sequence length="173" mass="18090">MQFTSSVLVSLLAITGSLAAPTKRTPDAGKLEVRLEAETFFLHVPLSNYQADQRFLGDRFTSVNFKSIEVLNGGLATPRCKVIDQAQKEIIAKRGDNIDTSFSDAGKGKWTFKDGPTGVGALKCDPAFTANNLNVQFIAAPPAGDAKVAVNAAVVDPTASSTTTAAATATSAL</sequence>
<evidence type="ECO:0000313" key="3">
    <source>
        <dbReference type="Proteomes" id="UP000038010"/>
    </source>
</evidence>
<dbReference type="EMBL" id="LFJN01000012">
    <property type="protein sequence ID" value="KPI40503.1"/>
    <property type="molecule type" value="Genomic_DNA"/>
</dbReference>
<dbReference type="OrthoDB" id="4132046at2759"/>
<evidence type="ECO:0000256" key="1">
    <source>
        <dbReference type="SAM" id="SignalP"/>
    </source>
</evidence>
<accession>A0A0N1HUD4</accession>
<gene>
    <name evidence="2" type="ORF">AB675_7687</name>
</gene>
<feature type="signal peptide" evidence="1">
    <location>
        <begin position="1"/>
        <end position="19"/>
    </location>
</feature>
<organism evidence="2 3">
    <name type="scientific">Cyphellophora attinorum</name>
    <dbReference type="NCBI Taxonomy" id="1664694"/>
    <lineage>
        <taxon>Eukaryota</taxon>
        <taxon>Fungi</taxon>
        <taxon>Dikarya</taxon>
        <taxon>Ascomycota</taxon>
        <taxon>Pezizomycotina</taxon>
        <taxon>Eurotiomycetes</taxon>
        <taxon>Chaetothyriomycetidae</taxon>
        <taxon>Chaetothyriales</taxon>
        <taxon>Cyphellophoraceae</taxon>
        <taxon>Cyphellophora</taxon>
    </lineage>
</organism>
<dbReference type="AlphaFoldDB" id="A0A0N1HUD4"/>
<keyword evidence="1" id="KW-0732">Signal</keyword>
<name>A0A0N1HUD4_9EURO</name>
<reference evidence="2 3" key="1">
    <citation type="submission" date="2015-06" db="EMBL/GenBank/DDBJ databases">
        <title>Draft genome of the ant-associated black yeast Phialophora attae CBS 131958.</title>
        <authorList>
            <person name="Moreno L.F."/>
            <person name="Stielow B.J."/>
            <person name="de Hoog S."/>
            <person name="Vicente V.A."/>
            <person name="Weiss V.A."/>
            <person name="de Vries M."/>
            <person name="Cruz L.M."/>
            <person name="Souza E.M."/>
        </authorList>
    </citation>
    <scope>NUCLEOTIDE SEQUENCE [LARGE SCALE GENOMIC DNA]</scope>
    <source>
        <strain evidence="2 3">CBS 131958</strain>
    </source>
</reference>
<protein>
    <recommendedName>
        <fullName evidence="4">AA1-like domain-containing protein</fullName>
    </recommendedName>
</protein>
<comment type="caution">
    <text evidence="2">The sequence shown here is derived from an EMBL/GenBank/DDBJ whole genome shotgun (WGS) entry which is preliminary data.</text>
</comment>
<dbReference type="VEuPathDB" id="FungiDB:AB675_7687"/>
<proteinExistence type="predicted"/>
<evidence type="ECO:0008006" key="4">
    <source>
        <dbReference type="Google" id="ProtNLM"/>
    </source>
</evidence>